<evidence type="ECO:0000313" key="18">
    <source>
        <dbReference type="Proteomes" id="UP000827092"/>
    </source>
</evidence>
<dbReference type="EC" id="2.3.2.27" evidence="4"/>
<comment type="catalytic activity">
    <reaction evidence="1">
        <text>S-ubiquitinyl-[E2 ubiquitin-conjugating enzyme]-L-cysteine + [acceptor protein]-L-lysine = [E2 ubiquitin-conjugating enzyme]-L-cysteine + N(6)-ubiquitinyl-[acceptor protein]-L-lysine.</text>
        <dbReference type="EC" id="2.3.2.27"/>
    </reaction>
</comment>
<proteinExistence type="predicted"/>
<dbReference type="SUPFAM" id="SSF57850">
    <property type="entry name" value="RING/U-box"/>
    <property type="match status" value="1"/>
</dbReference>
<gene>
    <name evidence="17" type="ORF">JTE90_028711</name>
</gene>
<dbReference type="Pfam" id="PF13923">
    <property type="entry name" value="zf-C3HC4_2"/>
    <property type="match status" value="1"/>
</dbReference>
<evidence type="ECO:0000256" key="12">
    <source>
        <dbReference type="ARBA" id="ARBA00023163"/>
    </source>
</evidence>
<evidence type="ECO:0000256" key="4">
    <source>
        <dbReference type="ARBA" id="ARBA00012483"/>
    </source>
</evidence>
<keyword evidence="18" id="KW-1185">Reference proteome</keyword>
<dbReference type="InterPro" id="IPR043540">
    <property type="entry name" value="RING1/RING2"/>
</dbReference>
<feature type="compositionally biased region" description="Acidic residues" evidence="15">
    <location>
        <begin position="249"/>
        <end position="271"/>
    </location>
</feature>
<evidence type="ECO:0000256" key="7">
    <source>
        <dbReference type="ARBA" id="ARBA00022723"/>
    </source>
</evidence>
<keyword evidence="12" id="KW-0804">Transcription</keyword>
<name>A0AAV6U3S9_9ARAC</name>
<keyword evidence="6" id="KW-0808">Transferase</keyword>
<evidence type="ECO:0000313" key="17">
    <source>
        <dbReference type="EMBL" id="KAG8178654.1"/>
    </source>
</evidence>
<dbReference type="CDD" id="cd16739">
    <property type="entry name" value="RING-HC_RING1"/>
    <property type="match status" value="1"/>
</dbReference>
<dbReference type="Gene3D" id="3.30.40.10">
    <property type="entry name" value="Zinc/RING finger domain, C3HC4 (zinc finger)"/>
    <property type="match status" value="1"/>
</dbReference>
<dbReference type="PROSITE" id="PS50089">
    <property type="entry name" value="ZF_RING_2"/>
    <property type="match status" value="1"/>
</dbReference>
<evidence type="ECO:0000256" key="10">
    <source>
        <dbReference type="ARBA" id="ARBA00022833"/>
    </source>
</evidence>
<keyword evidence="10" id="KW-0862">Zinc</keyword>
<evidence type="ECO:0000256" key="5">
    <source>
        <dbReference type="ARBA" id="ARBA00022491"/>
    </source>
</evidence>
<dbReference type="CDD" id="cd17086">
    <property type="entry name" value="RAWUL_RING1_like"/>
    <property type="match status" value="1"/>
</dbReference>
<evidence type="ECO:0000256" key="15">
    <source>
        <dbReference type="SAM" id="MobiDB-lite"/>
    </source>
</evidence>
<keyword evidence="9" id="KW-0833">Ubl conjugation pathway</keyword>
<dbReference type="InterPro" id="IPR017907">
    <property type="entry name" value="Znf_RING_CS"/>
</dbReference>
<dbReference type="Pfam" id="PF16207">
    <property type="entry name" value="RAWUL"/>
    <property type="match status" value="1"/>
</dbReference>
<feature type="compositionally biased region" description="Low complexity" evidence="15">
    <location>
        <begin position="164"/>
        <end position="201"/>
    </location>
</feature>
<dbReference type="SMART" id="SM00184">
    <property type="entry name" value="RING"/>
    <property type="match status" value="1"/>
</dbReference>
<evidence type="ECO:0000256" key="11">
    <source>
        <dbReference type="ARBA" id="ARBA00023015"/>
    </source>
</evidence>
<keyword evidence="8 14" id="KW-0863">Zinc-finger</keyword>
<feature type="compositionally biased region" description="Polar residues" evidence="15">
    <location>
        <begin position="221"/>
        <end position="230"/>
    </location>
</feature>
<dbReference type="Gene3D" id="3.10.20.90">
    <property type="entry name" value="Phosphatidylinositol 3-kinase Catalytic Subunit, Chain A, domain 1"/>
    <property type="match status" value="1"/>
</dbReference>
<dbReference type="InterPro" id="IPR032443">
    <property type="entry name" value="RAWUL"/>
</dbReference>
<dbReference type="AlphaFoldDB" id="A0AAV6U3S9"/>
<evidence type="ECO:0000256" key="2">
    <source>
        <dbReference type="ARBA" id="ARBA00004123"/>
    </source>
</evidence>
<evidence type="ECO:0000256" key="1">
    <source>
        <dbReference type="ARBA" id="ARBA00000900"/>
    </source>
</evidence>
<keyword evidence="11" id="KW-0805">Transcription regulation</keyword>
<dbReference type="PANTHER" id="PTHR46076">
    <property type="entry name" value="E3 UBIQUITIN-PROTEIN LIGASE RING1 / RING 2 FAMILY MEMBER"/>
    <property type="match status" value="1"/>
</dbReference>
<dbReference type="EMBL" id="JAFNEN010000677">
    <property type="protein sequence ID" value="KAG8178654.1"/>
    <property type="molecule type" value="Genomic_DNA"/>
</dbReference>
<protein>
    <recommendedName>
        <fullName evidence="4">RING-type E3 ubiquitin transferase</fullName>
        <ecNumber evidence="4">2.3.2.27</ecNumber>
    </recommendedName>
</protein>
<dbReference type="FunFam" id="3.10.20.90:FF:000219">
    <property type="entry name" value="E3 ubiquitin-protein ligase RING1"/>
    <property type="match status" value="1"/>
</dbReference>
<dbReference type="InterPro" id="IPR013083">
    <property type="entry name" value="Znf_RING/FYVE/PHD"/>
</dbReference>
<evidence type="ECO:0000256" key="8">
    <source>
        <dbReference type="ARBA" id="ARBA00022771"/>
    </source>
</evidence>
<dbReference type="GO" id="GO:0031519">
    <property type="term" value="C:PcG protein complex"/>
    <property type="evidence" value="ECO:0007669"/>
    <property type="project" value="TreeGrafter"/>
</dbReference>
<sequence>MSSADPASTNKTWELSLYELHRTPQEVITDATEIAVSPRSLHSELMCPICLDMLKNTMTTKECLHRFCQDCIITALRSGNKECPTCRKKLISKRSLRPDPNFDMLISKIYPSRDEYEALQERVLASFNKKHNHALAHSIEEGMRIQALNRASRVRKNASEDPNDTNNNSNASTTTTSANNANNNNNTNPPSSMNENSNSMTAPLTAPGTPIPTPRQTPTPGSSSDANSSQPRKRLKTLNSENESAGSGLDDDQNDMGEDTEGTNNEVEPESSTETTVHEIELVFKPYPYDRDESEPIYSQVRFLKTTANATVDHLSKYLAMRFALDKQEELGAEAPTEISPFSIYIAVTPGQFSILDGNVTLDQVNEKFWKVNKPLEMFYALKKD</sequence>
<dbReference type="GO" id="GO:0003682">
    <property type="term" value="F:chromatin binding"/>
    <property type="evidence" value="ECO:0007669"/>
    <property type="project" value="TreeGrafter"/>
</dbReference>
<feature type="domain" description="RING-type" evidence="16">
    <location>
        <begin position="47"/>
        <end position="87"/>
    </location>
</feature>
<evidence type="ECO:0000256" key="6">
    <source>
        <dbReference type="ARBA" id="ARBA00022679"/>
    </source>
</evidence>
<organism evidence="17 18">
    <name type="scientific">Oedothorax gibbosus</name>
    <dbReference type="NCBI Taxonomy" id="931172"/>
    <lineage>
        <taxon>Eukaryota</taxon>
        <taxon>Metazoa</taxon>
        <taxon>Ecdysozoa</taxon>
        <taxon>Arthropoda</taxon>
        <taxon>Chelicerata</taxon>
        <taxon>Arachnida</taxon>
        <taxon>Araneae</taxon>
        <taxon>Araneomorphae</taxon>
        <taxon>Entelegynae</taxon>
        <taxon>Araneoidea</taxon>
        <taxon>Linyphiidae</taxon>
        <taxon>Erigoninae</taxon>
        <taxon>Oedothorax</taxon>
    </lineage>
</organism>
<reference evidence="17 18" key="1">
    <citation type="journal article" date="2022" name="Nat. Ecol. Evol.">
        <title>A masculinizing supergene underlies an exaggerated male reproductive morph in a spider.</title>
        <authorList>
            <person name="Hendrickx F."/>
            <person name="De Corte Z."/>
            <person name="Sonet G."/>
            <person name="Van Belleghem S.M."/>
            <person name="Kostlbacher S."/>
            <person name="Vangestel C."/>
        </authorList>
    </citation>
    <scope>NUCLEOTIDE SEQUENCE [LARGE SCALE GENOMIC DNA]</scope>
    <source>
        <strain evidence="17">W744_W776</strain>
    </source>
</reference>
<dbReference type="Proteomes" id="UP000827092">
    <property type="component" value="Unassembled WGS sequence"/>
</dbReference>
<dbReference type="GO" id="GO:0008270">
    <property type="term" value="F:zinc ion binding"/>
    <property type="evidence" value="ECO:0007669"/>
    <property type="project" value="UniProtKB-KW"/>
</dbReference>
<comment type="caution">
    <text evidence="17">The sequence shown here is derived from an EMBL/GenBank/DDBJ whole genome shotgun (WGS) entry which is preliminary data.</text>
</comment>
<dbReference type="InterPro" id="IPR001841">
    <property type="entry name" value="Znf_RING"/>
</dbReference>
<evidence type="ECO:0000259" key="16">
    <source>
        <dbReference type="PROSITE" id="PS50089"/>
    </source>
</evidence>
<evidence type="ECO:0000256" key="13">
    <source>
        <dbReference type="ARBA" id="ARBA00023242"/>
    </source>
</evidence>
<evidence type="ECO:0000256" key="9">
    <source>
        <dbReference type="ARBA" id="ARBA00022786"/>
    </source>
</evidence>
<keyword evidence="5" id="KW-0678">Repressor</keyword>
<dbReference type="GO" id="GO:0061630">
    <property type="term" value="F:ubiquitin protein ligase activity"/>
    <property type="evidence" value="ECO:0007669"/>
    <property type="project" value="UniProtKB-EC"/>
</dbReference>
<dbReference type="InterPro" id="IPR042741">
    <property type="entry name" value="RING1_RING-HC"/>
</dbReference>
<dbReference type="PANTHER" id="PTHR46076:SF3">
    <property type="entry name" value="E3 UBIQUITIN-PROTEIN LIGASE RING1"/>
    <property type="match status" value="1"/>
</dbReference>
<accession>A0AAV6U3S9</accession>
<dbReference type="PROSITE" id="PS00518">
    <property type="entry name" value="ZF_RING_1"/>
    <property type="match status" value="1"/>
</dbReference>
<evidence type="ECO:0000256" key="3">
    <source>
        <dbReference type="ARBA" id="ARBA00004906"/>
    </source>
</evidence>
<comment type="subcellular location">
    <subcellularLocation>
        <location evidence="2">Nucleus</location>
    </subcellularLocation>
</comment>
<keyword evidence="7" id="KW-0479">Metal-binding</keyword>
<dbReference type="FunFam" id="3.30.40.10:FF:000100">
    <property type="entry name" value="E3 ubiquitin-protein ligase RING2"/>
    <property type="match status" value="1"/>
</dbReference>
<dbReference type="GO" id="GO:0000151">
    <property type="term" value="C:ubiquitin ligase complex"/>
    <property type="evidence" value="ECO:0007669"/>
    <property type="project" value="InterPro"/>
</dbReference>
<keyword evidence="13" id="KW-0539">Nucleus</keyword>
<evidence type="ECO:0000256" key="14">
    <source>
        <dbReference type="PROSITE-ProRule" id="PRU00175"/>
    </source>
</evidence>
<comment type="pathway">
    <text evidence="3">Protein modification; protein ubiquitination.</text>
</comment>
<feature type="region of interest" description="Disordered" evidence="15">
    <location>
        <begin position="152"/>
        <end position="276"/>
    </location>
</feature>